<dbReference type="InterPro" id="IPR006501">
    <property type="entry name" value="Pectinesterase_inhib_dom"/>
</dbReference>
<dbReference type="CDD" id="cd15798">
    <property type="entry name" value="PMEI-like_3"/>
    <property type="match status" value="1"/>
</dbReference>
<comment type="similarity">
    <text evidence="2">In the N-terminal section; belongs to the PMEI family.</text>
</comment>
<dbReference type="GO" id="GO:0030599">
    <property type="term" value="F:pectinesterase activity"/>
    <property type="evidence" value="ECO:0007669"/>
    <property type="project" value="InterPro"/>
</dbReference>
<dbReference type="Gene3D" id="1.20.140.40">
    <property type="entry name" value="Invertase/pectin methylesterase inhibitor family protein"/>
    <property type="match status" value="1"/>
</dbReference>
<dbReference type="Gramene" id="Kaladp0067s0267.1.v1.1">
    <property type="protein sequence ID" value="Kaladp0067s0267.1.v1.1.CDS.1"/>
    <property type="gene ID" value="Kaladp0067s0267.v1.1"/>
</dbReference>
<dbReference type="Pfam" id="PF04043">
    <property type="entry name" value="PMEI"/>
    <property type="match status" value="1"/>
</dbReference>
<keyword evidence="5" id="KW-0063">Aspartyl esterase</keyword>
<keyword evidence="6" id="KW-0732">Signal</keyword>
<evidence type="ECO:0000256" key="5">
    <source>
        <dbReference type="ARBA" id="ARBA00023085"/>
    </source>
</evidence>
<evidence type="ECO:0000313" key="9">
    <source>
        <dbReference type="Proteomes" id="UP000594263"/>
    </source>
</evidence>
<dbReference type="PROSITE" id="PS51257">
    <property type="entry name" value="PROKAR_LIPOPROTEIN"/>
    <property type="match status" value="1"/>
</dbReference>
<evidence type="ECO:0000256" key="6">
    <source>
        <dbReference type="SAM" id="SignalP"/>
    </source>
</evidence>
<evidence type="ECO:0000256" key="1">
    <source>
        <dbReference type="ARBA" id="ARBA00005184"/>
    </source>
</evidence>
<evidence type="ECO:0000313" key="8">
    <source>
        <dbReference type="EnsemblPlants" id="Kaladp0067s0267.1.v1.1.CDS.1"/>
    </source>
</evidence>
<proteinExistence type="inferred from homology"/>
<reference evidence="8" key="1">
    <citation type="submission" date="2021-01" db="UniProtKB">
        <authorList>
            <consortium name="EnsemblPlants"/>
        </authorList>
    </citation>
    <scope>IDENTIFICATION</scope>
</reference>
<dbReference type="AlphaFoldDB" id="A0A7N0UGE1"/>
<dbReference type="SUPFAM" id="SSF101148">
    <property type="entry name" value="Plant invertase/pectin methylesterase inhibitor"/>
    <property type="match status" value="1"/>
</dbReference>
<protein>
    <recommendedName>
        <fullName evidence="7">Pectinesterase inhibitor domain-containing protein</fullName>
    </recommendedName>
</protein>
<evidence type="ECO:0000259" key="7">
    <source>
        <dbReference type="SMART" id="SM00856"/>
    </source>
</evidence>
<dbReference type="InterPro" id="IPR011050">
    <property type="entry name" value="Pectin_lyase_fold/virulence"/>
</dbReference>
<dbReference type="OMA" id="SHTFART"/>
<dbReference type="Pfam" id="PF01095">
    <property type="entry name" value="Pectinesterase"/>
    <property type="match status" value="1"/>
</dbReference>
<dbReference type="InterPro" id="IPR035513">
    <property type="entry name" value="Invertase/methylesterase_inhib"/>
</dbReference>
<evidence type="ECO:0000256" key="3">
    <source>
        <dbReference type="ARBA" id="ARBA00007786"/>
    </source>
</evidence>
<dbReference type="Gene3D" id="2.160.20.10">
    <property type="entry name" value="Single-stranded right-handed beta-helix, Pectin lyase-like"/>
    <property type="match status" value="1"/>
</dbReference>
<dbReference type="GO" id="GO:0042545">
    <property type="term" value="P:cell wall modification"/>
    <property type="evidence" value="ECO:0007669"/>
    <property type="project" value="InterPro"/>
</dbReference>
<feature type="signal peptide" evidence="6">
    <location>
        <begin position="1"/>
        <end position="26"/>
    </location>
</feature>
<sequence>MLRGRDFRVVLCAVVVAIFLVSGTSSHVGIASSACRGTLYPQLCISTVSTLFQDLKCKRPPLSNIVSATINHTLAEVKKSHSESRKYEYSLLRKRQLDARDRTALDDCLELLDQTATELKTSFSDVLSEKRIPDAQALLSAALTNQQTCLDGFAYSNKQTLRNYFKGSLYNISRHVSNSLAMVSKMPGADKPSSGNLYGMTTAEEDGFPRWMNGKDRMLLQTANSTNTSASVKYDLIVSKDGSGNFSTINEALAMAPNSSSTRFVIYIKAGAYYEYVEVIKKKTNIMFLGDGIGKTLIKGNRSVVDGWTTFRSATLG</sequence>
<dbReference type="UniPathway" id="UPA00545">
    <property type="reaction ID" value="UER00823"/>
</dbReference>
<evidence type="ECO:0000256" key="4">
    <source>
        <dbReference type="ARBA" id="ARBA00022801"/>
    </source>
</evidence>
<feature type="domain" description="Pectinesterase inhibitor" evidence="7">
    <location>
        <begin position="26"/>
        <end position="182"/>
    </location>
</feature>
<dbReference type="GO" id="GO:0004857">
    <property type="term" value="F:enzyme inhibitor activity"/>
    <property type="evidence" value="ECO:0007669"/>
    <property type="project" value="InterPro"/>
</dbReference>
<comment type="pathway">
    <text evidence="1">Glycan metabolism; pectin degradation; 2-dehydro-3-deoxy-D-gluconate from pectin: step 1/5.</text>
</comment>
<dbReference type="NCBIfam" id="TIGR01614">
    <property type="entry name" value="PME_inhib"/>
    <property type="match status" value="1"/>
</dbReference>
<dbReference type="GO" id="GO:0045490">
    <property type="term" value="P:pectin catabolic process"/>
    <property type="evidence" value="ECO:0007669"/>
    <property type="project" value="UniProtKB-UniPathway"/>
</dbReference>
<keyword evidence="9" id="KW-1185">Reference proteome</keyword>
<accession>A0A7N0UGE1</accession>
<dbReference type="PANTHER" id="PTHR31707">
    <property type="entry name" value="PECTINESTERASE"/>
    <property type="match status" value="1"/>
</dbReference>
<name>A0A7N0UGE1_KALFE</name>
<comment type="similarity">
    <text evidence="3">In the C-terminal section; belongs to the pectinesterase family.</text>
</comment>
<dbReference type="SMART" id="SM00856">
    <property type="entry name" value="PMEI"/>
    <property type="match status" value="1"/>
</dbReference>
<organism evidence="8 9">
    <name type="scientific">Kalanchoe fedtschenkoi</name>
    <name type="common">Lavender scallops</name>
    <name type="synonym">South American air plant</name>
    <dbReference type="NCBI Taxonomy" id="63787"/>
    <lineage>
        <taxon>Eukaryota</taxon>
        <taxon>Viridiplantae</taxon>
        <taxon>Streptophyta</taxon>
        <taxon>Embryophyta</taxon>
        <taxon>Tracheophyta</taxon>
        <taxon>Spermatophyta</taxon>
        <taxon>Magnoliopsida</taxon>
        <taxon>eudicotyledons</taxon>
        <taxon>Gunneridae</taxon>
        <taxon>Pentapetalae</taxon>
        <taxon>Saxifragales</taxon>
        <taxon>Crassulaceae</taxon>
        <taxon>Kalanchoe</taxon>
    </lineage>
</organism>
<dbReference type="EnsemblPlants" id="Kaladp0067s0267.1.v1.1">
    <property type="protein sequence ID" value="Kaladp0067s0267.1.v1.1.CDS.1"/>
    <property type="gene ID" value="Kaladp0067s0267.v1.1"/>
</dbReference>
<dbReference type="InterPro" id="IPR000070">
    <property type="entry name" value="Pectinesterase_cat"/>
</dbReference>
<dbReference type="InterPro" id="IPR012334">
    <property type="entry name" value="Pectin_lyas_fold"/>
</dbReference>
<evidence type="ECO:0000256" key="2">
    <source>
        <dbReference type="ARBA" id="ARBA00006027"/>
    </source>
</evidence>
<dbReference type="Proteomes" id="UP000594263">
    <property type="component" value="Unplaced"/>
</dbReference>
<dbReference type="SUPFAM" id="SSF51126">
    <property type="entry name" value="Pectin lyase-like"/>
    <property type="match status" value="1"/>
</dbReference>
<keyword evidence="4" id="KW-0378">Hydrolase</keyword>
<feature type="chain" id="PRO_5029731477" description="Pectinesterase inhibitor domain-containing protein" evidence="6">
    <location>
        <begin position="27"/>
        <end position="317"/>
    </location>
</feature>